<dbReference type="EMBL" id="JAWDGP010005120">
    <property type="protein sequence ID" value="KAK3759499.1"/>
    <property type="molecule type" value="Genomic_DNA"/>
</dbReference>
<dbReference type="AlphaFoldDB" id="A0AAE0YY96"/>
<name>A0AAE0YY96_9GAST</name>
<comment type="caution">
    <text evidence="1">The sequence shown here is derived from an EMBL/GenBank/DDBJ whole genome shotgun (WGS) entry which is preliminary data.</text>
</comment>
<dbReference type="Proteomes" id="UP001283361">
    <property type="component" value="Unassembled WGS sequence"/>
</dbReference>
<reference evidence="1" key="1">
    <citation type="journal article" date="2023" name="G3 (Bethesda)">
        <title>A reference genome for the long-term kleptoplast-retaining sea slug Elysia crispata morphotype clarki.</title>
        <authorList>
            <person name="Eastman K.E."/>
            <person name="Pendleton A.L."/>
            <person name="Shaikh M.A."/>
            <person name="Suttiyut T."/>
            <person name="Ogas R."/>
            <person name="Tomko P."/>
            <person name="Gavelis G."/>
            <person name="Widhalm J.R."/>
            <person name="Wisecaver J.H."/>
        </authorList>
    </citation>
    <scope>NUCLEOTIDE SEQUENCE</scope>
    <source>
        <strain evidence="1">ECLA1</strain>
    </source>
</reference>
<keyword evidence="2" id="KW-1185">Reference proteome</keyword>
<protein>
    <submittedName>
        <fullName evidence="1">Uncharacterized protein</fullName>
    </submittedName>
</protein>
<organism evidence="1 2">
    <name type="scientific">Elysia crispata</name>
    <name type="common">lettuce slug</name>
    <dbReference type="NCBI Taxonomy" id="231223"/>
    <lineage>
        <taxon>Eukaryota</taxon>
        <taxon>Metazoa</taxon>
        <taxon>Spiralia</taxon>
        <taxon>Lophotrochozoa</taxon>
        <taxon>Mollusca</taxon>
        <taxon>Gastropoda</taxon>
        <taxon>Heterobranchia</taxon>
        <taxon>Euthyneura</taxon>
        <taxon>Panpulmonata</taxon>
        <taxon>Sacoglossa</taxon>
        <taxon>Placobranchoidea</taxon>
        <taxon>Plakobranchidae</taxon>
        <taxon>Elysia</taxon>
    </lineage>
</organism>
<proteinExistence type="predicted"/>
<accession>A0AAE0YY96</accession>
<evidence type="ECO:0000313" key="2">
    <source>
        <dbReference type="Proteomes" id="UP001283361"/>
    </source>
</evidence>
<evidence type="ECO:0000313" key="1">
    <source>
        <dbReference type="EMBL" id="KAK3759499.1"/>
    </source>
</evidence>
<sequence>MAPRSECFTNVLEVITELDPDLGSEDPPQVCRETRMLVELMALNTADGKPAAAVGSKTRDNSQLATALCPVSLAGLISPVS</sequence>
<gene>
    <name evidence="1" type="ORF">RRG08_062646</name>
</gene>